<evidence type="ECO:0000313" key="1">
    <source>
        <dbReference type="EMBL" id="THV50574.1"/>
    </source>
</evidence>
<accession>A0A4S8RB13</accession>
<organism evidence="1 2">
    <name type="scientific">Botrytis galanthina</name>
    <dbReference type="NCBI Taxonomy" id="278940"/>
    <lineage>
        <taxon>Eukaryota</taxon>
        <taxon>Fungi</taxon>
        <taxon>Dikarya</taxon>
        <taxon>Ascomycota</taxon>
        <taxon>Pezizomycotina</taxon>
        <taxon>Leotiomycetes</taxon>
        <taxon>Helotiales</taxon>
        <taxon>Sclerotiniaceae</taxon>
        <taxon>Botrytis</taxon>
    </lineage>
</organism>
<proteinExistence type="predicted"/>
<name>A0A4S8RB13_9HELO</name>
<comment type="caution">
    <text evidence="1">The sequence shown here is derived from an EMBL/GenBank/DDBJ whole genome shotgun (WGS) entry which is preliminary data.</text>
</comment>
<gene>
    <name evidence="1" type="ORF">BGAL_0145g00210</name>
</gene>
<reference evidence="1 2" key="1">
    <citation type="submission" date="2017-12" db="EMBL/GenBank/DDBJ databases">
        <title>Comparative genomics of Botrytis spp.</title>
        <authorList>
            <person name="Valero-Jimenez C.A."/>
            <person name="Tapia P."/>
            <person name="Veloso J."/>
            <person name="Silva-Moreno E."/>
            <person name="Staats M."/>
            <person name="Valdes J.H."/>
            <person name="Van Kan J.A.L."/>
        </authorList>
    </citation>
    <scope>NUCLEOTIDE SEQUENCE [LARGE SCALE GENOMIC DNA]</scope>
    <source>
        <strain evidence="1 2">MUCL435</strain>
    </source>
</reference>
<protein>
    <submittedName>
        <fullName evidence="1">Uncharacterized protein</fullName>
    </submittedName>
</protein>
<dbReference type="EMBL" id="PQXL01000145">
    <property type="protein sequence ID" value="THV50574.1"/>
    <property type="molecule type" value="Genomic_DNA"/>
</dbReference>
<dbReference type="Proteomes" id="UP000308671">
    <property type="component" value="Unassembled WGS sequence"/>
</dbReference>
<sequence>MADRAAPVLREQSTRCIPSPEDHMKALGTSVKGGTAATSPARADRRGSRLRFSTLLYRRSSPLINACPRSSRYAESLMKALGTWTNRNRTATSSARAVARH</sequence>
<keyword evidence="2" id="KW-1185">Reference proteome</keyword>
<dbReference type="AlphaFoldDB" id="A0A4S8RB13"/>
<evidence type="ECO:0000313" key="2">
    <source>
        <dbReference type="Proteomes" id="UP000308671"/>
    </source>
</evidence>